<reference evidence="3 4" key="1">
    <citation type="journal article" date="2019" name="Environ. Microbiol.">
        <title>Species interactions and distinct microbial communities in high Arctic permafrost affected cryosols are associated with the CH4 and CO2 gas fluxes.</title>
        <authorList>
            <person name="Altshuler I."/>
            <person name="Hamel J."/>
            <person name="Turney S."/>
            <person name="Magnuson E."/>
            <person name="Levesque R."/>
            <person name="Greer C."/>
            <person name="Whyte L.G."/>
        </authorList>
    </citation>
    <scope>NUCLEOTIDE SEQUENCE [LARGE SCALE GENOMIC DNA]</scope>
    <source>
        <strain evidence="3 4">S5.20</strain>
    </source>
</reference>
<name>A0A502E5E4_9MYCO</name>
<dbReference type="InterPro" id="IPR015035">
    <property type="entry name" value="DUF1918"/>
</dbReference>
<dbReference type="OrthoDB" id="4828144at2"/>
<proteinExistence type="predicted"/>
<dbReference type="SUPFAM" id="SSF50118">
    <property type="entry name" value="Cell growth inhibitor/plasmid maintenance toxic component"/>
    <property type="match status" value="1"/>
</dbReference>
<dbReference type="Proteomes" id="UP000320095">
    <property type="component" value="Unassembled WGS sequence"/>
</dbReference>
<dbReference type="RefSeq" id="WP_140693767.1">
    <property type="nucleotide sequence ID" value="NZ_RCZG01000007.1"/>
</dbReference>
<accession>A0A502E5E4</accession>
<organism evidence="3 4">
    <name type="scientific">Mycolicibacterium hodleri</name>
    <dbReference type="NCBI Taxonomy" id="49897"/>
    <lineage>
        <taxon>Bacteria</taxon>
        <taxon>Bacillati</taxon>
        <taxon>Actinomycetota</taxon>
        <taxon>Actinomycetes</taxon>
        <taxon>Mycobacteriales</taxon>
        <taxon>Mycobacteriaceae</taxon>
        <taxon>Mycolicibacterium</taxon>
    </lineage>
</organism>
<sequence length="97" mass="10821">MRAQVGDWLVVKSATTGRAERRGLITEVHSAEGAAPYVVRWLDDEHEAVVFPGPDAVIVTPQEQRAADDRMASRVQSVQQSIRNVTQTHSEQKVRDQ</sequence>
<dbReference type="EMBL" id="RCZG01000007">
    <property type="protein sequence ID" value="TPG32717.1"/>
    <property type="molecule type" value="Genomic_DNA"/>
</dbReference>
<evidence type="ECO:0000256" key="1">
    <source>
        <dbReference type="SAM" id="MobiDB-lite"/>
    </source>
</evidence>
<dbReference type="Pfam" id="PF08940">
    <property type="entry name" value="DUF1918"/>
    <property type="match status" value="1"/>
</dbReference>
<evidence type="ECO:0000259" key="2">
    <source>
        <dbReference type="Pfam" id="PF08940"/>
    </source>
</evidence>
<gene>
    <name evidence="3" type="ORF">EAH80_18085</name>
</gene>
<evidence type="ECO:0000313" key="3">
    <source>
        <dbReference type="EMBL" id="TPG32717.1"/>
    </source>
</evidence>
<protein>
    <submittedName>
        <fullName evidence="3">DUF1918 domain-containing protein</fullName>
    </submittedName>
</protein>
<comment type="caution">
    <text evidence="3">The sequence shown here is derived from an EMBL/GenBank/DDBJ whole genome shotgun (WGS) entry which is preliminary data.</text>
</comment>
<dbReference type="AlphaFoldDB" id="A0A502E5E4"/>
<feature type="domain" description="DUF1918" evidence="2">
    <location>
        <begin position="1"/>
        <end position="58"/>
    </location>
</feature>
<feature type="compositionally biased region" description="Polar residues" evidence="1">
    <location>
        <begin position="74"/>
        <end position="89"/>
    </location>
</feature>
<dbReference type="Gene3D" id="2.30.30.440">
    <property type="entry name" value="Domain of unknown function DUF1918"/>
    <property type="match status" value="1"/>
</dbReference>
<evidence type="ECO:0000313" key="4">
    <source>
        <dbReference type="Proteomes" id="UP000320095"/>
    </source>
</evidence>
<keyword evidence="4" id="KW-1185">Reference proteome</keyword>
<feature type="region of interest" description="Disordered" evidence="1">
    <location>
        <begin position="64"/>
        <end position="97"/>
    </location>
</feature>